<name>A0A2U1MH10_ARTAN</name>
<dbReference type="SUPFAM" id="SSF57903">
    <property type="entry name" value="FYVE/PHD zinc finger"/>
    <property type="match status" value="1"/>
</dbReference>
<comment type="caution">
    <text evidence="4">The sequence shown here is derived from an EMBL/GenBank/DDBJ whole genome shotgun (WGS) entry which is preliminary data.</text>
</comment>
<dbReference type="EMBL" id="PKPP01005319">
    <property type="protein sequence ID" value="PWA60573.1"/>
    <property type="molecule type" value="Genomic_DNA"/>
</dbReference>
<evidence type="ECO:0000256" key="1">
    <source>
        <dbReference type="ARBA" id="ARBA00022723"/>
    </source>
</evidence>
<dbReference type="Proteomes" id="UP000245207">
    <property type="component" value="Unassembled WGS sequence"/>
</dbReference>
<dbReference type="AlphaFoldDB" id="A0A2U1MH10"/>
<keyword evidence="3" id="KW-0862">Zinc</keyword>
<keyword evidence="2" id="KW-0863">Zinc-finger</keyword>
<dbReference type="GO" id="GO:0008270">
    <property type="term" value="F:zinc ion binding"/>
    <property type="evidence" value="ECO:0007669"/>
    <property type="project" value="UniProtKB-KW"/>
</dbReference>
<sequence>MSETWEEYEMEGIVVAIGRHRTNYWGGLHGDYSDSEGSCSSTWYHHGCIDMTVEQAMKLENYKCEDC</sequence>
<evidence type="ECO:0000313" key="5">
    <source>
        <dbReference type="Proteomes" id="UP000245207"/>
    </source>
</evidence>
<accession>A0A2U1MH10</accession>
<protein>
    <submittedName>
        <fullName evidence="4">Uncharacterized protein</fullName>
    </submittedName>
</protein>
<evidence type="ECO:0000256" key="2">
    <source>
        <dbReference type="ARBA" id="ARBA00022771"/>
    </source>
</evidence>
<proteinExistence type="predicted"/>
<organism evidence="4 5">
    <name type="scientific">Artemisia annua</name>
    <name type="common">Sweet wormwood</name>
    <dbReference type="NCBI Taxonomy" id="35608"/>
    <lineage>
        <taxon>Eukaryota</taxon>
        <taxon>Viridiplantae</taxon>
        <taxon>Streptophyta</taxon>
        <taxon>Embryophyta</taxon>
        <taxon>Tracheophyta</taxon>
        <taxon>Spermatophyta</taxon>
        <taxon>Magnoliopsida</taxon>
        <taxon>eudicotyledons</taxon>
        <taxon>Gunneridae</taxon>
        <taxon>Pentapetalae</taxon>
        <taxon>asterids</taxon>
        <taxon>campanulids</taxon>
        <taxon>Asterales</taxon>
        <taxon>Asteraceae</taxon>
        <taxon>Asteroideae</taxon>
        <taxon>Anthemideae</taxon>
        <taxon>Artemisiinae</taxon>
        <taxon>Artemisia</taxon>
    </lineage>
</organism>
<dbReference type="Gene3D" id="3.30.40.10">
    <property type="entry name" value="Zinc/RING finger domain, C3HC4 (zinc finger)"/>
    <property type="match status" value="1"/>
</dbReference>
<evidence type="ECO:0000256" key="3">
    <source>
        <dbReference type="ARBA" id="ARBA00022833"/>
    </source>
</evidence>
<evidence type="ECO:0000313" key="4">
    <source>
        <dbReference type="EMBL" id="PWA60573.1"/>
    </source>
</evidence>
<dbReference type="InterPro" id="IPR011011">
    <property type="entry name" value="Znf_FYVE_PHD"/>
</dbReference>
<dbReference type="InterPro" id="IPR013083">
    <property type="entry name" value="Znf_RING/FYVE/PHD"/>
</dbReference>
<reference evidence="4 5" key="1">
    <citation type="journal article" date="2018" name="Mol. Plant">
        <title>The genome of Artemisia annua provides insight into the evolution of Asteraceae family and artemisinin biosynthesis.</title>
        <authorList>
            <person name="Shen Q."/>
            <person name="Zhang L."/>
            <person name="Liao Z."/>
            <person name="Wang S."/>
            <person name="Yan T."/>
            <person name="Shi P."/>
            <person name="Liu M."/>
            <person name="Fu X."/>
            <person name="Pan Q."/>
            <person name="Wang Y."/>
            <person name="Lv Z."/>
            <person name="Lu X."/>
            <person name="Zhang F."/>
            <person name="Jiang W."/>
            <person name="Ma Y."/>
            <person name="Chen M."/>
            <person name="Hao X."/>
            <person name="Li L."/>
            <person name="Tang Y."/>
            <person name="Lv G."/>
            <person name="Zhou Y."/>
            <person name="Sun X."/>
            <person name="Brodelius P.E."/>
            <person name="Rose J.K.C."/>
            <person name="Tang K."/>
        </authorList>
    </citation>
    <scope>NUCLEOTIDE SEQUENCE [LARGE SCALE GENOMIC DNA]</scope>
    <source>
        <strain evidence="5">cv. Huhao1</strain>
        <tissue evidence="4">Leaf</tissue>
    </source>
</reference>
<keyword evidence="5" id="KW-1185">Reference proteome</keyword>
<gene>
    <name evidence="4" type="ORF">CTI12_AA373950</name>
</gene>
<keyword evidence="1" id="KW-0479">Metal-binding</keyword>